<dbReference type="AlphaFoldDB" id="A0A6L6G926"/>
<dbReference type="EMBL" id="WLXI01000040">
    <property type="protein sequence ID" value="MTD01649.1"/>
    <property type="molecule type" value="Genomic_DNA"/>
</dbReference>
<dbReference type="InterPro" id="IPR004360">
    <property type="entry name" value="Glyas_Fos-R_dOase_dom"/>
</dbReference>
<dbReference type="PANTHER" id="PTHR36503:SF1">
    <property type="entry name" value="BLR2520 PROTEIN"/>
    <property type="match status" value="1"/>
</dbReference>
<dbReference type="RefSeq" id="WP_154617531.1">
    <property type="nucleotide sequence ID" value="NZ_JADFAY010000014.1"/>
</dbReference>
<protein>
    <submittedName>
        <fullName evidence="1">VOC family protein</fullName>
    </submittedName>
</protein>
<sequence>MNRINIICLGVRNMAHSVSFYRDGLGFETKESNNNPEVIFFQNDGPILELYPLELLAKDFNQTLPTLEPGRFNGMTLAYNVKEKEDVFHIISLARTAGATILKEPSDVSWGGFHAYFADPDAYVWEVCWNPTMPLDEMNRVQV</sequence>
<proteinExistence type="predicted"/>
<organism evidence="1 2">
    <name type="scientific">Streptococcus uberis</name>
    <dbReference type="NCBI Taxonomy" id="1349"/>
    <lineage>
        <taxon>Bacteria</taxon>
        <taxon>Bacillati</taxon>
        <taxon>Bacillota</taxon>
        <taxon>Bacilli</taxon>
        <taxon>Lactobacillales</taxon>
        <taxon>Streptococcaceae</taxon>
        <taxon>Streptococcus</taxon>
    </lineage>
</organism>
<evidence type="ECO:0000313" key="1">
    <source>
        <dbReference type="EMBL" id="MTD01649.1"/>
    </source>
</evidence>
<dbReference type="InterPro" id="IPR029068">
    <property type="entry name" value="Glyas_Bleomycin-R_OHBP_Dase"/>
</dbReference>
<dbReference type="Gene3D" id="3.10.180.10">
    <property type="entry name" value="2,3-Dihydroxybiphenyl 1,2-Dioxygenase, domain 1"/>
    <property type="match status" value="1"/>
</dbReference>
<reference evidence="1 2" key="1">
    <citation type="submission" date="2019-11" db="EMBL/GenBank/DDBJ databases">
        <title>Streptococcus uberis isolated from clinical mastitis cases on a southeastern Queensland dairy.</title>
        <authorList>
            <person name="Workentine M.L."/>
            <person name="Price R."/>
            <person name="Olchowy T."/>
        </authorList>
    </citation>
    <scope>NUCLEOTIDE SEQUENCE [LARGE SCALE GENOMIC DNA]</scope>
    <source>
        <strain evidence="1 2">OLC4459-A17</strain>
    </source>
</reference>
<name>A0A6L6G926_STRUB</name>
<comment type="caution">
    <text evidence="1">The sequence shown here is derived from an EMBL/GenBank/DDBJ whole genome shotgun (WGS) entry which is preliminary data.</text>
</comment>
<dbReference type="PROSITE" id="PS51819">
    <property type="entry name" value="VOC"/>
    <property type="match status" value="1"/>
</dbReference>
<dbReference type="Pfam" id="PF00903">
    <property type="entry name" value="Glyoxalase"/>
    <property type="match status" value="1"/>
</dbReference>
<dbReference type="CDD" id="cd07251">
    <property type="entry name" value="VOC_like"/>
    <property type="match status" value="1"/>
</dbReference>
<accession>A0A6L6G926</accession>
<dbReference type="SUPFAM" id="SSF54593">
    <property type="entry name" value="Glyoxalase/Bleomycin resistance protein/Dihydroxybiphenyl dioxygenase"/>
    <property type="match status" value="1"/>
</dbReference>
<gene>
    <name evidence="1" type="ORF">GKS16_05110</name>
</gene>
<dbReference type="PANTHER" id="PTHR36503">
    <property type="entry name" value="BLR2520 PROTEIN"/>
    <property type="match status" value="1"/>
</dbReference>
<dbReference type="Proteomes" id="UP000483839">
    <property type="component" value="Unassembled WGS sequence"/>
</dbReference>
<evidence type="ECO:0000313" key="2">
    <source>
        <dbReference type="Proteomes" id="UP000483839"/>
    </source>
</evidence>
<dbReference type="InterPro" id="IPR037523">
    <property type="entry name" value="VOC_core"/>
</dbReference>